<dbReference type="InterPro" id="IPR000223">
    <property type="entry name" value="Pept_S26A_signal_pept_1"/>
</dbReference>
<accession>A0A223KSS6</accession>
<keyword evidence="11" id="KW-1185">Reference proteome</keyword>
<evidence type="ECO:0000259" key="9">
    <source>
        <dbReference type="Pfam" id="PF10502"/>
    </source>
</evidence>
<dbReference type="PANTHER" id="PTHR43390">
    <property type="entry name" value="SIGNAL PEPTIDASE I"/>
    <property type="match status" value="1"/>
</dbReference>
<dbReference type="InterPro" id="IPR019756">
    <property type="entry name" value="Pept_S26A_signal_pept_1_Ser-AS"/>
</dbReference>
<feature type="domain" description="Peptidase S26" evidence="9">
    <location>
        <begin position="9"/>
        <end position="197"/>
    </location>
</feature>
<reference evidence="10 11" key="1">
    <citation type="submission" date="2016-12" db="EMBL/GenBank/DDBJ databases">
        <title>The whole genome sequencing and assembly of Bacillus cohnii DSM 6307T strain.</title>
        <authorList>
            <person name="Lee Y.-J."/>
            <person name="Yi H."/>
            <person name="Bahn Y.-S."/>
            <person name="Kim J.F."/>
            <person name="Lee D.-W."/>
        </authorList>
    </citation>
    <scope>NUCLEOTIDE SEQUENCE [LARGE SCALE GENOMIC DNA]</scope>
    <source>
        <strain evidence="10 11">DSM 6307</strain>
    </source>
</reference>
<dbReference type="STRING" id="1314751.GCA_001591425_01064"/>
<keyword evidence="5 8" id="KW-0645">Protease</keyword>
<dbReference type="CDD" id="cd06530">
    <property type="entry name" value="S26_SPase_I"/>
    <property type="match status" value="1"/>
</dbReference>
<dbReference type="NCBIfam" id="TIGR02227">
    <property type="entry name" value="sigpep_I_bact"/>
    <property type="match status" value="1"/>
</dbReference>
<dbReference type="PANTHER" id="PTHR43390:SF1">
    <property type="entry name" value="CHLOROPLAST PROCESSING PEPTIDASE"/>
    <property type="match status" value="1"/>
</dbReference>
<gene>
    <name evidence="10" type="ORF">BC6307_14380</name>
</gene>
<dbReference type="Gene3D" id="2.10.109.10">
    <property type="entry name" value="Umud Fragment, subunit A"/>
    <property type="match status" value="1"/>
</dbReference>
<organism evidence="10 11">
    <name type="scientific">Sutcliffiella cohnii</name>
    <dbReference type="NCBI Taxonomy" id="33932"/>
    <lineage>
        <taxon>Bacteria</taxon>
        <taxon>Bacillati</taxon>
        <taxon>Bacillota</taxon>
        <taxon>Bacilli</taxon>
        <taxon>Bacillales</taxon>
        <taxon>Bacillaceae</taxon>
        <taxon>Sutcliffiella</taxon>
    </lineage>
</organism>
<dbReference type="InterPro" id="IPR019533">
    <property type="entry name" value="Peptidase_S26"/>
</dbReference>
<evidence type="ECO:0000256" key="1">
    <source>
        <dbReference type="ARBA" id="ARBA00000677"/>
    </source>
</evidence>
<dbReference type="Pfam" id="PF10502">
    <property type="entry name" value="Peptidase_S26"/>
    <property type="match status" value="1"/>
</dbReference>
<feature type="active site" evidence="7">
    <location>
        <position position="39"/>
    </location>
</feature>
<dbReference type="GO" id="GO:0006465">
    <property type="term" value="P:signal peptide processing"/>
    <property type="evidence" value="ECO:0007669"/>
    <property type="project" value="InterPro"/>
</dbReference>
<evidence type="ECO:0000256" key="8">
    <source>
        <dbReference type="RuleBase" id="RU362042"/>
    </source>
</evidence>
<evidence type="ECO:0000256" key="6">
    <source>
        <dbReference type="ARBA" id="ARBA00022801"/>
    </source>
</evidence>
<dbReference type="InterPro" id="IPR019758">
    <property type="entry name" value="Pept_S26A_signal_pept_1_CS"/>
</dbReference>
<feature type="active site" evidence="7">
    <location>
        <position position="117"/>
    </location>
</feature>
<comment type="similarity">
    <text evidence="3 8">Belongs to the peptidase S26 family.</text>
</comment>
<evidence type="ECO:0000256" key="4">
    <source>
        <dbReference type="ARBA" id="ARBA00013208"/>
    </source>
</evidence>
<dbReference type="PRINTS" id="PR00727">
    <property type="entry name" value="LEADERPTASE"/>
</dbReference>
<comment type="catalytic activity">
    <reaction evidence="1 8">
        <text>Cleavage of hydrophobic, N-terminal signal or leader sequences from secreted and periplasmic proteins.</text>
        <dbReference type="EC" id="3.4.21.89"/>
    </reaction>
</comment>
<keyword evidence="6 8" id="KW-0378">Hydrolase</keyword>
<comment type="subcellular location">
    <subcellularLocation>
        <location evidence="2">Cell membrane</location>
        <topology evidence="2">Single-pass type II membrane protein</topology>
    </subcellularLocation>
    <subcellularLocation>
        <location evidence="8">Membrane</location>
        <topology evidence="8">Single-pass type II membrane protein</topology>
    </subcellularLocation>
</comment>
<dbReference type="RefSeq" id="WP_066413081.1">
    <property type="nucleotide sequence ID" value="NZ_CP018866.1"/>
</dbReference>
<dbReference type="Proteomes" id="UP000215224">
    <property type="component" value="Chromosome"/>
</dbReference>
<dbReference type="GO" id="GO:0004252">
    <property type="term" value="F:serine-type endopeptidase activity"/>
    <property type="evidence" value="ECO:0007669"/>
    <property type="project" value="InterPro"/>
</dbReference>
<protein>
    <recommendedName>
        <fullName evidence="4 8">Signal peptidase I</fullName>
        <ecNumber evidence="4 8">3.4.21.89</ecNumber>
    </recommendedName>
</protein>
<dbReference type="InterPro" id="IPR036286">
    <property type="entry name" value="LexA/Signal_pep-like_sf"/>
</dbReference>
<dbReference type="EC" id="3.4.21.89" evidence="4 8"/>
<sequence length="205" mass="22844">MKRILLESLEWGKALLVAFTISVLLTVFIMQPFTVSGSSMEPTLEGKDPFDNEKVGDKVMVFKSPYLLGAEPNYGDVVIINSDVLDTTTIKDQFLESPIIRSISGGNSEGEETYWVKRVIGKAGDTLQCRDGIVYRNGEALEEEYLDSSIQNNFGPITIEEGHLFVMGDNRNGSKDSRNIGPVPTENVLGKVVMRFYPFDKISFF</sequence>
<evidence type="ECO:0000313" key="10">
    <source>
        <dbReference type="EMBL" id="AST92394.1"/>
    </source>
</evidence>
<dbReference type="AlphaFoldDB" id="A0A223KSS6"/>
<evidence type="ECO:0000256" key="5">
    <source>
        <dbReference type="ARBA" id="ARBA00022670"/>
    </source>
</evidence>
<dbReference type="PROSITE" id="PS00761">
    <property type="entry name" value="SPASE_I_3"/>
    <property type="match status" value="1"/>
</dbReference>
<evidence type="ECO:0000313" key="11">
    <source>
        <dbReference type="Proteomes" id="UP000215224"/>
    </source>
</evidence>
<dbReference type="GO" id="GO:0005886">
    <property type="term" value="C:plasma membrane"/>
    <property type="evidence" value="ECO:0007669"/>
    <property type="project" value="UniProtKB-SubCell"/>
</dbReference>
<name>A0A223KSS6_9BACI</name>
<dbReference type="KEGG" id="bcoh:BC6307_14380"/>
<evidence type="ECO:0000256" key="7">
    <source>
        <dbReference type="PIRSR" id="PIRSR600223-1"/>
    </source>
</evidence>
<dbReference type="PROSITE" id="PS00501">
    <property type="entry name" value="SPASE_I_1"/>
    <property type="match status" value="1"/>
</dbReference>
<dbReference type="GO" id="GO:0009003">
    <property type="term" value="F:signal peptidase activity"/>
    <property type="evidence" value="ECO:0007669"/>
    <property type="project" value="UniProtKB-EC"/>
</dbReference>
<evidence type="ECO:0000256" key="3">
    <source>
        <dbReference type="ARBA" id="ARBA00009370"/>
    </source>
</evidence>
<proteinExistence type="inferred from homology"/>
<dbReference type="SUPFAM" id="SSF51306">
    <property type="entry name" value="LexA/Signal peptidase"/>
    <property type="match status" value="1"/>
</dbReference>
<dbReference type="EMBL" id="CP018866">
    <property type="protein sequence ID" value="AST92394.1"/>
    <property type="molecule type" value="Genomic_DNA"/>
</dbReference>
<evidence type="ECO:0000256" key="2">
    <source>
        <dbReference type="ARBA" id="ARBA00004401"/>
    </source>
</evidence>